<keyword evidence="1" id="KW-0472">Membrane</keyword>
<dbReference type="InParanoid" id="D8LY56"/>
<organism evidence="2">
    <name type="scientific">Blastocystis hominis</name>
    <dbReference type="NCBI Taxonomy" id="12968"/>
    <lineage>
        <taxon>Eukaryota</taxon>
        <taxon>Sar</taxon>
        <taxon>Stramenopiles</taxon>
        <taxon>Bigyra</taxon>
        <taxon>Opalozoa</taxon>
        <taxon>Opalinata</taxon>
        <taxon>Blastocystidae</taxon>
        <taxon>Blastocystis</taxon>
    </lineage>
</organism>
<dbReference type="RefSeq" id="XP_012894559.1">
    <property type="nucleotide sequence ID" value="XM_013039105.1"/>
</dbReference>
<proteinExistence type="predicted"/>
<protein>
    <submittedName>
        <fullName evidence="2">Uncharacterized protein</fullName>
    </submittedName>
</protein>
<dbReference type="Proteomes" id="UP000008312">
    <property type="component" value="Unassembled WGS sequence"/>
</dbReference>
<keyword evidence="1" id="KW-0812">Transmembrane</keyword>
<dbReference type="EMBL" id="FN668639">
    <property type="protein sequence ID" value="CBK20511.2"/>
    <property type="molecule type" value="Genomic_DNA"/>
</dbReference>
<gene>
    <name evidence="2" type="ORF">GSBLH_T00000831001</name>
</gene>
<reference evidence="2" key="1">
    <citation type="submission" date="2010-02" db="EMBL/GenBank/DDBJ databases">
        <title>Sequencing and annotation of the Blastocystis hominis genome.</title>
        <authorList>
            <person name="Wincker P."/>
        </authorList>
    </citation>
    <scope>NUCLEOTIDE SEQUENCE</scope>
    <source>
        <strain evidence="2">Singapore isolate B</strain>
    </source>
</reference>
<evidence type="ECO:0000313" key="3">
    <source>
        <dbReference type="Proteomes" id="UP000008312"/>
    </source>
</evidence>
<feature type="transmembrane region" description="Helical" evidence="1">
    <location>
        <begin position="20"/>
        <end position="39"/>
    </location>
</feature>
<sequence length="566" mass="63706">MRDILEGLYNTDDEKGRQKAAWCSFFFYLFLLLSFIISICASVKCTKSYLNKTLFTYKFPMYESATDIPAGVPVSLSVRGYVQRGGGFGIYRNLRLEKDEEFRRLKTEVLLNGKVLVAAYTGKLLLLTLNGLEYDEDFSYDLPLDRYRRGIEVDHLIKLSESRCVVIGNNEMITVTIQSEVIGKKEVPTPVFGKEHFILEEAETTAFPHVDSLDNTTVAFIFEKNYQLWAGTATWAGEGTESRMEKNKVAIANEECIYKFHGVAGMSKDKFIIAAVGHPNNGTEQDRVPGDLRAKVATVASDGSLTFGEWTTRWFTDSSNWFSLDNFNSWQALACYYDGFEGNGVVAINMFLAEDRSKVEFGGYVMVENGGASIDYQKIEMRILSQDRFGVFFPDASANGNLIFMMGERTANNELTRIGSNFVVARQARRAKEGNFWFSIAPVNSFQFTLLDSFKGTLNGETITYSSLNMGYHYAYPVGITTNRGGKEKYIQFNGVYTFAANSDVTLKPGYTYYTNSKGELVRGRPYGYNHAEYGAFYVDTGDEICALHNQIGIAVSEKELLIRTY</sequence>
<keyword evidence="1" id="KW-1133">Transmembrane helix</keyword>
<name>D8LY56_BLAHO</name>
<evidence type="ECO:0000256" key="1">
    <source>
        <dbReference type="SAM" id="Phobius"/>
    </source>
</evidence>
<dbReference type="GeneID" id="24918121"/>
<keyword evidence="3" id="KW-1185">Reference proteome</keyword>
<dbReference type="OrthoDB" id="198538at2759"/>
<evidence type="ECO:0000313" key="2">
    <source>
        <dbReference type="EMBL" id="CBK20511.2"/>
    </source>
</evidence>
<dbReference type="AlphaFoldDB" id="D8LY56"/>
<accession>D8LY56</accession>